<dbReference type="Proteomes" id="UP000514411">
    <property type="component" value="Chromosome"/>
</dbReference>
<dbReference type="AlphaFoldDB" id="A0A2N7V3R5"/>
<dbReference type="EMBL" id="LR824643">
    <property type="protein sequence ID" value="CAD0322391.1"/>
    <property type="molecule type" value="Genomic_DNA"/>
</dbReference>
<evidence type="ECO:0000256" key="4">
    <source>
        <dbReference type="PROSITE-ProRule" id="PRU00354"/>
    </source>
</evidence>
<reference evidence="6 8" key="1">
    <citation type="submission" date="2020-07" db="EMBL/GenBank/DDBJ databases">
        <authorList>
            <person name="Teixeira M."/>
        </authorList>
    </citation>
    <scope>NUCLEOTIDE SEQUENCE</scope>
    <source>
        <strain evidence="7">3</strain>
        <strain evidence="6">Xanthomonas arboricola pv. juglandis CPBF 427</strain>
    </source>
</reference>
<keyword evidence="2 4" id="KW-0808">Transferase</keyword>
<name>A0A2N7V3R5_XANCJ</name>
<evidence type="ECO:0000256" key="1">
    <source>
        <dbReference type="ARBA" id="ARBA00007867"/>
    </source>
</evidence>
<dbReference type="Pfam" id="PF01564">
    <property type="entry name" value="Spermine_synth"/>
    <property type="match status" value="1"/>
</dbReference>
<dbReference type="SUPFAM" id="SSF53335">
    <property type="entry name" value="S-adenosyl-L-methionine-dependent methyltransferases"/>
    <property type="match status" value="1"/>
</dbReference>
<comment type="similarity">
    <text evidence="1">Belongs to the spermidine/spermine synthase family.</text>
</comment>
<dbReference type="PANTHER" id="PTHR43317:SF11">
    <property type="entry name" value="POLYAMINE AMINOPROPYLTRANSFERASE 2"/>
    <property type="match status" value="1"/>
</dbReference>
<dbReference type="EMBL" id="LR861807">
    <property type="protein sequence ID" value="CAD1790315.1"/>
    <property type="molecule type" value="Genomic_DNA"/>
</dbReference>
<proteinExistence type="inferred from homology"/>
<protein>
    <submittedName>
        <fullName evidence="6">Transferase</fullName>
    </submittedName>
</protein>
<feature type="domain" description="PABS" evidence="5">
    <location>
        <begin position="1"/>
        <end position="220"/>
    </location>
</feature>
<sequence>MSEAPKPAGRAALRSSWRQLELYFADDTVQTRMSRWAPYRLMLPYTRGMLAALWLQPRPECIGLIGFGGGAQAKFCHRYLRSTRIEAVDADAQVLALRGAFGVPRDDARLEVTHGDGAQWIGTRGGRYDLLLLDAYDADGIPPALCTPEFYVACRAALTPGGVLALNLFQVPLAGHLAALREVFDGRVLLLPEPDPRNQLLYAWNGKRTPGTAEQALATLPWPARRQLRPSMLRLQAAWMERAWRFS</sequence>
<dbReference type="RefSeq" id="WP_053054047.1">
    <property type="nucleotide sequence ID" value="NZ_LR861807.1"/>
</dbReference>
<evidence type="ECO:0000256" key="2">
    <source>
        <dbReference type="ARBA" id="ARBA00022679"/>
    </source>
</evidence>
<dbReference type="InterPro" id="IPR029063">
    <property type="entry name" value="SAM-dependent_MTases_sf"/>
</dbReference>
<evidence type="ECO:0000313" key="6">
    <source>
        <dbReference type="EMBL" id="CAD0322391.1"/>
    </source>
</evidence>
<dbReference type="PROSITE" id="PS51006">
    <property type="entry name" value="PABS_2"/>
    <property type="match status" value="1"/>
</dbReference>
<accession>A0A2N7V3R5</accession>
<dbReference type="GO" id="GO:0006596">
    <property type="term" value="P:polyamine biosynthetic process"/>
    <property type="evidence" value="ECO:0007669"/>
    <property type="project" value="UniProtKB-UniRule"/>
</dbReference>
<keyword evidence="3 4" id="KW-0620">Polyamine biosynthesis</keyword>
<organism evidence="6">
    <name type="scientific">Xanthomonas campestris pv. juglandis</name>
    <name type="common">Xanthomonas arboricola pv. juglandis</name>
    <dbReference type="NCBI Taxonomy" id="195709"/>
    <lineage>
        <taxon>Bacteria</taxon>
        <taxon>Pseudomonadati</taxon>
        <taxon>Pseudomonadota</taxon>
        <taxon>Gammaproteobacteria</taxon>
        <taxon>Lysobacterales</taxon>
        <taxon>Lysobacteraceae</taxon>
        <taxon>Xanthomonas</taxon>
    </lineage>
</organism>
<evidence type="ECO:0000313" key="7">
    <source>
        <dbReference type="EMBL" id="CAD1790315.1"/>
    </source>
</evidence>
<feature type="active site" description="Proton acceptor" evidence="4">
    <location>
        <position position="134"/>
    </location>
</feature>
<dbReference type="PANTHER" id="PTHR43317">
    <property type="entry name" value="THERMOSPERMINE SYNTHASE ACAULIS5"/>
    <property type="match status" value="1"/>
</dbReference>
<evidence type="ECO:0000256" key="3">
    <source>
        <dbReference type="ARBA" id="ARBA00023115"/>
    </source>
</evidence>
<dbReference type="OrthoDB" id="117774at2"/>
<dbReference type="Gene3D" id="3.40.50.150">
    <property type="entry name" value="Vaccinia Virus protein VP39"/>
    <property type="match status" value="1"/>
</dbReference>
<dbReference type="InterPro" id="IPR030374">
    <property type="entry name" value="PABS"/>
</dbReference>
<dbReference type="GO" id="GO:0016740">
    <property type="term" value="F:transferase activity"/>
    <property type="evidence" value="ECO:0007669"/>
    <property type="project" value="UniProtKB-UniRule"/>
</dbReference>
<evidence type="ECO:0000313" key="8">
    <source>
        <dbReference type="Proteomes" id="UP000514411"/>
    </source>
</evidence>
<gene>
    <name evidence="7" type="ORF">XSP_001548</name>
    <name evidence="6" type="ORF">XSP_001560</name>
</gene>
<evidence type="ECO:0000259" key="5">
    <source>
        <dbReference type="PROSITE" id="PS51006"/>
    </source>
</evidence>